<dbReference type="STRING" id="890420.SAMN05216226_106161"/>
<organism evidence="5 6">
    <name type="scientific">Halovenus aranensis</name>
    <dbReference type="NCBI Taxonomy" id="890420"/>
    <lineage>
        <taxon>Archaea</taxon>
        <taxon>Methanobacteriati</taxon>
        <taxon>Methanobacteriota</taxon>
        <taxon>Stenosarchaea group</taxon>
        <taxon>Halobacteria</taxon>
        <taxon>Halobacteriales</taxon>
        <taxon>Haloarculaceae</taxon>
        <taxon>Halovenus</taxon>
    </lineage>
</organism>
<dbReference type="Proteomes" id="UP000198856">
    <property type="component" value="Unassembled WGS sequence"/>
</dbReference>
<dbReference type="InterPro" id="IPR042244">
    <property type="entry name" value="HypD_2_sf"/>
</dbReference>
<evidence type="ECO:0000256" key="2">
    <source>
        <dbReference type="ARBA" id="ARBA00022723"/>
    </source>
</evidence>
<protein>
    <submittedName>
        <fullName evidence="5">Hydrogenase expression/formation protein HypD</fullName>
    </submittedName>
</protein>
<dbReference type="PIRSF" id="PIRSF005622">
    <property type="entry name" value="Hydrgn_mat_hypD"/>
    <property type="match status" value="1"/>
</dbReference>
<sequence>MSEGDPTRAGPTGSIPGGDGDDELQFRDPEKAEALADKIAEIGDDLPDPPATVMHVCGSHEQSIAKFGLRSLLPDSVRLVMGPGCPVCVTNMPEVDEAVALAEDGVTVATYGDMLKVSGTAKSLDDARSEGADVRVVYGAQDAVELAEDLDREVVFFATGFETTAAPTAAAIKADPPENFSILSAHKYIPPAMDIVAEMPDTEIDGYLAAGNAAIITGHGIFDDIVDRHGLPVVVGGFEPLDILAGLVKLLEHIRDGEETVENAYPRCVTEAGNRVAKEQLWDVFEAVDGEWRGIAHIPDANLELREEYAAHDARERFDIDPSALREASASQHLQECICGDIMAGTADPTDCPLFGEECTPAEPVGACMVSSEGTCKIWQEYGGRPEL</sequence>
<evidence type="ECO:0000313" key="6">
    <source>
        <dbReference type="Proteomes" id="UP000198856"/>
    </source>
</evidence>
<dbReference type="EMBL" id="FNFC01000006">
    <property type="protein sequence ID" value="SDJ64086.1"/>
    <property type="molecule type" value="Genomic_DNA"/>
</dbReference>
<dbReference type="AlphaFoldDB" id="A0A1G8VD99"/>
<dbReference type="PANTHER" id="PTHR30149">
    <property type="entry name" value="HYDROGENASE PROTEIN ASSEMBLY PROTEIN HYPD"/>
    <property type="match status" value="1"/>
</dbReference>
<evidence type="ECO:0000256" key="3">
    <source>
        <dbReference type="ARBA" id="ARBA00023004"/>
    </source>
</evidence>
<dbReference type="PANTHER" id="PTHR30149:SF0">
    <property type="entry name" value="HYDROGENASE MATURATION FACTOR HYPD"/>
    <property type="match status" value="1"/>
</dbReference>
<dbReference type="RefSeq" id="WP_092701692.1">
    <property type="nucleotide sequence ID" value="NZ_FNFC01000006.1"/>
</dbReference>
<dbReference type="GO" id="GO:0051604">
    <property type="term" value="P:protein maturation"/>
    <property type="evidence" value="ECO:0007669"/>
    <property type="project" value="TreeGrafter"/>
</dbReference>
<dbReference type="GO" id="GO:0051539">
    <property type="term" value="F:4 iron, 4 sulfur cluster binding"/>
    <property type="evidence" value="ECO:0007669"/>
    <property type="project" value="TreeGrafter"/>
</dbReference>
<dbReference type="Gene3D" id="3.40.50.11750">
    <property type="entry name" value="HypD, alpha/beta domain 1"/>
    <property type="match status" value="2"/>
</dbReference>
<dbReference type="InterPro" id="IPR002780">
    <property type="entry name" value="Hyd_form_HypD"/>
</dbReference>
<keyword evidence="2" id="KW-0479">Metal-binding</keyword>
<dbReference type="InterPro" id="IPR042243">
    <property type="entry name" value="HypD_1"/>
</dbReference>
<proteinExistence type="inferred from homology"/>
<name>A0A1G8VD99_9EURY</name>
<dbReference type="OrthoDB" id="372075at2157"/>
<dbReference type="Gene3D" id="6.10.20.100">
    <property type="match status" value="1"/>
</dbReference>
<evidence type="ECO:0000313" key="5">
    <source>
        <dbReference type="EMBL" id="SDJ64086.1"/>
    </source>
</evidence>
<keyword evidence="3" id="KW-0408">Iron</keyword>
<accession>A0A1G8VD99</accession>
<dbReference type="GO" id="GO:0005506">
    <property type="term" value="F:iron ion binding"/>
    <property type="evidence" value="ECO:0007669"/>
    <property type="project" value="TreeGrafter"/>
</dbReference>
<reference evidence="5 6" key="1">
    <citation type="submission" date="2016-10" db="EMBL/GenBank/DDBJ databases">
        <authorList>
            <person name="de Groot N.N."/>
        </authorList>
    </citation>
    <scope>NUCLEOTIDE SEQUENCE [LARGE SCALE GENOMIC DNA]</scope>
    <source>
        <strain evidence="5 6">IBRC-M10015</strain>
    </source>
</reference>
<comment type="similarity">
    <text evidence="1">Belongs to the HypD family.</text>
</comment>
<keyword evidence="6" id="KW-1185">Reference proteome</keyword>
<evidence type="ECO:0000256" key="4">
    <source>
        <dbReference type="SAM" id="MobiDB-lite"/>
    </source>
</evidence>
<dbReference type="NCBIfam" id="TIGR00075">
    <property type="entry name" value="hypD"/>
    <property type="match status" value="1"/>
</dbReference>
<feature type="region of interest" description="Disordered" evidence="4">
    <location>
        <begin position="1"/>
        <end position="30"/>
    </location>
</feature>
<dbReference type="GO" id="GO:0070025">
    <property type="term" value="F:carbon monoxide binding"/>
    <property type="evidence" value="ECO:0007669"/>
    <property type="project" value="TreeGrafter"/>
</dbReference>
<gene>
    <name evidence="5" type="ORF">SAMN05216226_106161</name>
</gene>
<evidence type="ECO:0000256" key="1">
    <source>
        <dbReference type="ARBA" id="ARBA00007888"/>
    </source>
</evidence>
<dbReference type="Pfam" id="PF01924">
    <property type="entry name" value="HypD"/>
    <property type="match status" value="1"/>
</dbReference>